<evidence type="ECO:0000313" key="1">
    <source>
        <dbReference type="EMBL" id="MET1256156.1"/>
    </source>
</evidence>
<dbReference type="InterPro" id="IPR000846">
    <property type="entry name" value="DapB_N"/>
</dbReference>
<name>A0ABV2BW53_9GAMM</name>
<dbReference type="EMBL" id="JBEVCJ010000017">
    <property type="protein sequence ID" value="MET1256156.1"/>
    <property type="molecule type" value="Genomic_DNA"/>
</dbReference>
<dbReference type="GO" id="GO:0008839">
    <property type="term" value="F:4-hydroxy-tetrahydrodipicolinate reductase"/>
    <property type="evidence" value="ECO:0007669"/>
    <property type="project" value="UniProtKB-EC"/>
</dbReference>
<accession>A0ABV2BW53</accession>
<dbReference type="EC" id="1.17.1.8" evidence="1"/>
<comment type="caution">
    <text evidence="1">The sequence shown here is derived from an EMBL/GenBank/DDBJ whole genome shotgun (WGS) entry which is preliminary data.</text>
</comment>
<keyword evidence="1" id="KW-0560">Oxidoreductase</keyword>
<dbReference type="NCBIfam" id="TIGR00036">
    <property type="entry name" value="dapB"/>
    <property type="match status" value="1"/>
</dbReference>
<proteinExistence type="inferred from homology"/>
<dbReference type="CDD" id="cd02274">
    <property type="entry name" value="DHDPR_N"/>
    <property type="match status" value="1"/>
</dbReference>
<dbReference type="PANTHER" id="PTHR20836">
    <property type="entry name" value="DIHYDRODIPICOLINATE REDUCTASE"/>
    <property type="match status" value="1"/>
</dbReference>
<dbReference type="Pfam" id="PF01113">
    <property type="entry name" value="DapB_N"/>
    <property type="match status" value="1"/>
</dbReference>
<dbReference type="InterPro" id="IPR022663">
    <property type="entry name" value="DapB_C"/>
</dbReference>
<dbReference type="Gene3D" id="3.40.50.720">
    <property type="entry name" value="NAD(P)-binding Rossmann-like Domain"/>
    <property type="match status" value="1"/>
</dbReference>
<dbReference type="PIRSF" id="PIRSF000161">
    <property type="entry name" value="DHPR"/>
    <property type="match status" value="1"/>
</dbReference>
<dbReference type="Gene3D" id="3.30.360.10">
    <property type="entry name" value="Dihydrodipicolinate Reductase, domain 2"/>
    <property type="match status" value="1"/>
</dbReference>
<reference evidence="1 2" key="1">
    <citation type="submission" date="2024-06" db="EMBL/GenBank/DDBJ databases">
        <authorList>
            <person name="Li F."/>
        </authorList>
    </citation>
    <scope>NUCLEOTIDE SEQUENCE [LARGE SCALE GENOMIC DNA]</scope>
    <source>
        <strain evidence="1 2">GXAS 311</strain>
    </source>
</reference>
<evidence type="ECO:0000313" key="2">
    <source>
        <dbReference type="Proteomes" id="UP001548189"/>
    </source>
</evidence>
<organism evidence="1 2">
    <name type="scientific">Aliikangiella maris</name>
    <dbReference type="NCBI Taxonomy" id="3162458"/>
    <lineage>
        <taxon>Bacteria</taxon>
        <taxon>Pseudomonadati</taxon>
        <taxon>Pseudomonadota</taxon>
        <taxon>Gammaproteobacteria</taxon>
        <taxon>Oceanospirillales</taxon>
        <taxon>Pleioneaceae</taxon>
        <taxon>Aliikangiella</taxon>
    </lineage>
</organism>
<dbReference type="SUPFAM" id="SSF55347">
    <property type="entry name" value="Glyceraldehyde-3-phosphate dehydrogenase-like, C-terminal domain"/>
    <property type="match status" value="1"/>
</dbReference>
<dbReference type="SUPFAM" id="SSF51735">
    <property type="entry name" value="NAD(P)-binding Rossmann-fold domains"/>
    <property type="match status" value="1"/>
</dbReference>
<dbReference type="InterPro" id="IPR023940">
    <property type="entry name" value="DHDPR_bac"/>
</dbReference>
<protein>
    <submittedName>
        <fullName evidence="1">4-hydroxy-tetrahydrodipicolinate reductase</fullName>
        <ecNumber evidence="1">1.17.1.8</ecNumber>
    </submittedName>
</protein>
<dbReference type="PANTHER" id="PTHR20836:SF0">
    <property type="entry name" value="4-HYDROXY-TETRAHYDRODIPICOLINATE REDUCTASE 1, CHLOROPLASTIC-RELATED"/>
    <property type="match status" value="1"/>
</dbReference>
<dbReference type="InterPro" id="IPR036291">
    <property type="entry name" value="NAD(P)-bd_dom_sf"/>
</dbReference>
<dbReference type="HAMAP" id="MF_00102">
    <property type="entry name" value="DapB"/>
    <property type="match status" value="1"/>
</dbReference>
<dbReference type="Pfam" id="PF05173">
    <property type="entry name" value="DapB_C"/>
    <property type="match status" value="1"/>
</dbReference>
<keyword evidence="2" id="KW-1185">Reference proteome</keyword>
<dbReference type="InterPro" id="IPR022664">
    <property type="entry name" value="DapB_N_CS"/>
</dbReference>
<dbReference type="Proteomes" id="UP001548189">
    <property type="component" value="Unassembled WGS sequence"/>
</dbReference>
<dbReference type="PROSITE" id="PS01298">
    <property type="entry name" value="DAPB"/>
    <property type="match status" value="1"/>
</dbReference>
<gene>
    <name evidence="1" type="primary">dapB</name>
    <name evidence="1" type="ORF">ABVT43_13535</name>
</gene>
<sequence>MKTKVAINASSGKMGQQVINQTVVNKDAELVAAFCRPNHRLLGRQVGFTDISYTSDINTGLANSQVVIDFSLPEATLNLLTIARQTKTPALIGTTGFNKQQIEQITQAANEIPLLLAPNTSIGVNSVLVLLASAARMLGKKADIEIIESHHKHKLDAPSGTAIRMGEAIAEAMGENFDDLKVTDSRFEKRSREKGEIGMSVIRAGEIIGEHKIMFALDNEIINIEHKALNRHCFAEGAVSAAIWLADKPAGFYTMQDYLADN</sequence>